<dbReference type="RefSeq" id="WP_149839171.1">
    <property type="nucleotide sequence ID" value="NZ_VUOC01000003.1"/>
</dbReference>
<keyword evidence="3" id="KW-1185">Reference proteome</keyword>
<evidence type="ECO:0000313" key="2">
    <source>
        <dbReference type="EMBL" id="KAA2241664.1"/>
    </source>
</evidence>
<organism evidence="2 3">
    <name type="scientific">Chitinophaga agrisoli</name>
    <dbReference type="NCBI Taxonomy" id="2607653"/>
    <lineage>
        <taxon>Bacteria</taxon>
        <taxon>Pseudomonadati</taxon>
        <taxon>Bacteroidota</taxon>
        <taxon>Chitinophagia</taxon>
        <taxon>Chitinophagales</taxon>
        <taxon>Chitinophagaceae</taxon>
        <taxon>Chitinophaga</taxon>
    </lineage>
</organism>
<feature type="chain" id="PRO_5022832279" evidence="1">
    <location>
        <begin position="22"/>
        <end position="334"/>
    </location>
</feature>
<dbReference type="AlphaFoldDB" id="A0A5B2VS49"/>
<proteinExistence type="predicted"/>
<feature type="signal peptide" evidence="1">
    <location>
        <begin position="1"/>
        <end position="21"/>
    </location>
</feature>
<sequence>MRKMFVTLALICAIPGLQLHAQFVNHTTIPQWYDLLRVDKLFWINTKDTTGYAAATYPGAILFRQKPGDTAHYGSNGKNWVKLGASVPTLQQVTDAGSVTTDSVSVRSITASNTSSDDFVPYYKFGHAGQDSISWQLGLKGKPSGFPTFNAGDALTFKSYLANGTFLRDEMIITRGQGVTVTSTLVAGSLRVGASPPTPYATGIVEINGSLGINGTLAVTKAVVTTKSIFQSKTVTVTGTYTATDDDLYINVDNTEPCTISLPPVNTGAGGFGDGRVMYIKKVNNNDAPITINISQTLGNSNGTQTIDGAATYTISHAWEAHLFHDSGANWFVY</sequence>
<accession>A0A5B2VS49</accession>
<evidence type="ECO:0000256" key="1">
    <source>
        <dbReference type="SAM" id="SignalP"/>
    </source>
</evidence>
<keyword evidence="1" id="KW-0732">Signal</keyword>
<comment type="caution">
    <text evidence="2">The sequence shown here is derived from an EMBL/GenBank/DDBJ whole genome shotgun (WGS) entry which is preliminary data.</text>
</comment>
<reference evidence="2 3" key="2">
    <citation type="submission" date="2019-09" db="EMBL/GenBank/DDBJ databases">
        <authorList>
            <person name="Jin C."/>
        </authorList>
    </citation>
    <scope>NUCLEOTIDE SEQUENCE [LARGE SCALE GENOMIC DNA]</scope>
    <source>
        <strain evidence="2 3">BN140078</strain>
    </source>
</reference>
<gene>
    <name evidence="2" type="ORF">F0L74_17455</name>
</gene>
<dbReference type="Proteomes" id="UP000324611">
    <property type="component" value="Unassembled WGS sequence"/>
</dbReference>
<name>A0A5B2VS49_9BACT</name>
<reference evidence="2 3" key="1">
    <citation type="submission" date="2019-09" db="EMBL/GenBank/DDBJ databases">
        <title>Chitinophaga ginsengihumi sp. nov., isolated from soil of ginseng rhizosphere.</title>
        <authorList>
            <person name="Lee J."/>
        </authorList>
    </citation>
    <scope>NUCLEOTIDE SEQUENCE [LARGE SCALE GENOMIC DNA]</scope>
    <source>
        <strain evidence="2 3">BN140078</strain>
    </source>
</reference>
<dbReference type="EMBL" id="VUOC01000003">
    <property type="protein sequence ID" value="KAA2241664.1"/>
    <property type="molecule type" value="Genomic_DNA"/>
</dbReference>
<protein>
    <submittedName>
        <fullName evidence="2">Uncharacterized protein</fullName>
    </submittedName>
</protein>
<evidence type="ECO:0000313" key="3">
    <source>
        <dbReference type="Proteomes" id="UP000324611"/>
    </source>
</evidence>